<keyword evidence="2" id="KW-1185">Reference proteome</keyword>
<dbReference type="EMBL" id="JAINVZ010000041">
    <property type="protein sequence ID" value="MBY8889334.1"/>
    <property type="molecule type" value="Genomic_DNA"/>
</dbReference>
<sequence>MTKPLSQQTIQRLAFVRFLHAQGVTQSAQPEPMSAAAILSFQDAVEHFLLIGADHLGVSLPNGMQFLQYWEKLQPKLPPGQVLPSKQALGRVNKLRVDLKHHGNIPSSHAIAQSKADVTTFFTDAARMIFDVDFETVDMADLVAHPKVAQYLRDARTHFEADRVIVAMAGLALAFEELIEHYRSRKTGWGGSPFTFGDRLPIFRAERGERDSPVSRQLKALTSATRQLRQAMQVIALGIDYARYVHFMALTPDELSWGRDGSITFSVNDMTRALTADDYQQARLFVIESALQAARADAILERLDAHFSEDIDYDVEQWTWTGSSDSPG</sequence>
<accession>A0ABS7R5K8</accession>
<name>A0ABS7R5K8_9ACTN</name>
<organism evidence="1 2">
    <name type="scientific">Streptantibioticus parmotrematis</name>
    <dbReference type="NCBI Taxonomy" id="2873249"/>
    <lineage>
        <taxon>Bacteria</taxon>
        <taxon>Bacillati</taxon>
        <taxon>Actinomycetota</taxon>
        <taxon>Actinomycetes</taxon>
        <taxon>Kitasatosporales</taxon>
        <taxon>Streptomycetaceae</taxon>
        <taxon>Streptantibioticus</taxon>
    </lineage>
</organism>
<dbReference type="Proteomes" id="UP001198565">
    <property type="component" value="Unassembled WGS sequence"/>
</dbReference>
<reference evidence="1 2" key="1">
    <citation type="submission" date="2021-08" db="EMBL/GenBank/DDBJ databases">
        <title>Streptomyces sp. PTM05 isolated from lichen.</title>
        <authorList>
            <person name="Somphong A."/>
            <person name="Phongsopitanun W."/>
            <person name="Tanasupawat S."/>
        </authorList>
    </citation>
    <scope>NUCLEOTIDE SEQUENCE [LARGE SCALE GENOMIC DNA]</scope>
    <source>
        <strain evidence="1 2">Ptm05</strain>
    </source>
</reference>
<comment type="caution">
    <text evidence="1">The sequence shown here is derived from an EMBL/GenBank/DDBJ whole genome shotgun (WGS) entry which is preliminary data.</text>
</comment>
<protein>
    <submittedName>
        <fullName evidence="1">Uncharacterized protein</fullName>
    </submittedName>
</protein>
<evidence type="ECO:0000313" key="2">
    <source>
        <dbReference type="Proteomes" id="UP001198565"/>
    </source>
</evidence>
<evidence type="ECO:0000313" key="1">
    <source>
        <dbReference type="EMBL" id="MBY8889334.1"/>
    </source>
</evidence>
<dbReference type="RefSeq" id="WP_222982563.1">
    <property type="nucleotide sequence ID" value="NZ_JAINVZ010000041.1"/>
</dbReference>
<gene>
    <name evidence="1" type="ORF">K7472_31495</name>
</gene>
<proteinExistence type="predicted"/>